<dbReference type="Gene3D" id="3.40.50.720">
    <property type="entry name" value="NAD(P)-binding Rossmann-like Domain"/>
    <property type="match status" value="1"/>
</dbReference>
<keyword evidence="3 11" id="KW-0808">Transferase</keyword>
<dbReference type="InterPro" id="IPR045886">
    <property type="entry name" value="ThiF/MoeB/HesA"/>
</dbReference>
<evidence type="ECO:0000313" key="13">
    <source>
        <dbReference type="EMBL" id="OXA60930.1"/>
    </source>
</evidence>
<dbReference type="GO" id="GO:0070566">
    <property type="term" value="F:adenylyltransferase activity"/>
    <property type="evidence" value="ECO:0007669"/>
    <property type="project" value="InterPro"/>
</dbReference>
<dbReference type="GO" id="GO:0005524">
    <property type="term" value="F:ATP binding"/>
    <property type="evidence" value="ECO:0007669"/>
    <property type="project" value="UniProtKB-KW"/>
</dbReference>
<evidence type="ECO:0000256" key="4">
    <source>
        <dbReference type="ARBA" id="ARBA00022694"/>
    </source>
</evidence>
<dbReference type="OrthoDB" id="10261062at2759"/>
<comment type="similarity">
    <text evidence="11">In the N-terminal section; belongs to the HesA/MoeB/ThiF family. UBA4 subfamily.</text>
</comment>
<accession>A0A226EUM8</accession>
<dbReference type="GO" id="GO:0042292">
    <property type="term" value="F:URM1 activating enzyme activity"/>
    <property type="evidence" value="ECO:0007669"/>
    <property type="project" value="TreeGrafter"/>
</dbReference>
<dbReference type="GO" id="GO:0006777">
    <property type="term" value="P:Mo-molybdopterin cofactor biosynthetic process"/>
    <property type="evidence" value="ECO:0007669"/>
    <property type="project" value="UniProtKB-UniRule"/>
</dbReference>
<keyword evidence="5 11" id="KW-0479">Metal-binding</keyword>
<dbReference type="EC" id="2.7.7.-" evidence="11"/>
<keyword evidence="14" id="KW-1185">Reference proteome</keyword>
<dbReference type="STRING" id="158441.A0A226EUM8"/>
<evidence type="ECO:0000313" key="14">
    <source>
        <dbReference type="Proteomes" id="UP000198287"/>
    </source>
</evidence>
<feature type="active site" description="Glycyl thioester intermediate; for adenylyltransferase activity" evidence="11">
    <location>
        <position position="200"/>
    </location>
</feature>
<evidence type="ECO:0000256" key="2">
    <source>
        <dbReference type="ARBA" id="ARBA00022490"/>
    </source>
</evidence>
<evidence type="ECO:0000256" key="6">
    <source>
        <dbReference type="ARBA" id="ARBA00022741"/>
    </source>
</evidence>
<dbReference type="GO" id="GO:0005829">
    <property type="term" value="C:cytosol"/>
    <property type="evidence" value="ECO:0007669"/>
    <property type="project" value="UniProtKB-SubCell"/>
</dbReference>
<dbReference type="InterPro" id="IPR036873">
    <property type="entry name" value="Rhodanese-like_dom_sf"/>
</dbReference>
<evidence type="ECO:0000256" key="9">
    <source>
        <dbReference type="ARBA" id="ARBA00023150"/>
    </source>
</evidence>
<dbReference type="Gene3D" id="3.40.250.10">
    <property type="entry name" value="Rhodanese-like domain"/>
    <property type="match status" value="1"/>
</dbReference>
<feature type="binding site" evidence="11">
    <location>
        <position position="186"/>
    </location>
    <ligand>
        <name>Zn(2+)</name>
        <dbReference type="ChEBI" id="CHEBI:29105"/>
    </ligand>
</feature>
<comment type="cofactor">
    <cofactor evidence="11">
        <name>Zn(2+)</name>
        <dbReference type="ChEBI" id="CHEBI:29105"/>
    </cofactor>
    <text evidence="11">Binds 1 zinc ion per subunit.</text>
</comment>
<evidence type="ECO:0000256" key="8">
    <source>
        <dbReference type="ARBA" id="ARBA00022840"/>
    </source>
</evidence>
<dbReference type="NCBIfam" id="NF004281">
    <property type="entry name" value="PRK05690.1"/>
    <property type="match status" value="1"/>
</dbReference>
<evidence type="ECO:0000256" key="3">
    <source>
        <dbReference type="ARBA" id="ARBA00022679"/>
    </source>
</evidence>
<feature type="binding site" evidence="11">
    <location>
        <position position="183"/>
    </location>
    <ligand>
        <name>Zn(2+)</name>
        <dbReference type="ChEBI" id="CHEBI:29105"/>
    </ligand>
</feature>
<feature type="binding site" evidence="11">
    <location>
        <begin position="81"/>
        <end position="85"/>
    </location>
    <ligand>
        <name>ATP</name>
        <dbReference type="ChEBI" id="CHEBI:30616"/>
    </ligand>
</feature>
<name>A0A226EUM8_FOLCA</name>
<feature type="binding site" evidence="11">
    <location>
        <begin position="142"/>
        <end position="143"/>
    </location>
    <ligand>
        <name>ATP</name>
        <dbReference type="ChEBI" id="CHEBI:30616"/>
    </ligand>
</feature>
<feature type="binding site" evidence="11">
    <location>
        <position position="74"/>
    </location>
    <ligand>
        <name>ATP</name>
        <dbReference type="ChEBI" id="CHEBI:30616"/>
    </ligand>
</feature>
<feature type="binding site" evidence="11">
    <location>
        <position position="53"/>
    </location>
    <ligand>
        <name>ATP</name>
        <dbReference type="ChEBI" id="CHEBI:30616"/>
    </ligand>
</feature>
<reference evidence="13 14" key="1">
    <citation type="submission" date="2015-12" db="EMBL/GenBank/DDBJ databases">
        <title>The genome of Folsomia candida.</title>
        <authorList>
            <person name="Faddeeva A."/>
            <person name="Derks M.F."/>
            <person name="Anvar Y."/>
            <person name="Smit S."/>
            <person name="Van Straalen N."/>
            <person name="Roelofs D."/>
        </authorList>
    </citation>
    <scope>NUCLEOTIDE SEQUENCE [LARGE SCALE GENOMIC DNA]</scope>
    <source>
        <strain evidence="13 14">VU population</strain>
        <tissue evidence="13">Whole body</tissue>
    </source>
</reference>
<dbReference type="UniPathway" id="UPA00988"/>
<keyword evidence="2 11" id="KW-0963">Cytoplasm</keyword>
<dbReference type="FunFam" id="3.40.250.10:FF:000014">
    <property type="entry name" value="Adenylyltransferase and sulfurtransferase MOCS3"/>
    <property type="match status" value="1"/>
</dbReference>
<sequence>MKTSSSLTSGSSSPTLSNEEIGRYSRQMILPELGRQGQEKLKGSGALIVGVGGLGSPASMFLAAAGVGRIGLVDYDVVERSNLHRQVVHSEKTVGMSKAKSAQNFLSNLNSHVIIDIYEEPFTNSNAISIVSKYDVVLDCTDNAATRYLLNDACVLAKKTLVSGSALRFEGQLITYNYADGPCYRCLFPIPPPPQFVTNCSDGGVLGAVPGTIGTLQALEAVKLLSGMGPSYVGKMLMFDGVTGSFREVKLRSRQNGCAVCGDNPKITELLEDYPAFCGSGYDDKEKNVDLLSTSDRITPQEYDRIRTSNIPHILLDVREPQELGICSLPNVSKNVPYSGMDSEMTMMGLEDFFLQHQQELQQSKNGTSSSSPPIPVFVVCRRGNDSQRAVKLLQDKFSGLSLSFKDIQGGLHGWAKHVDTNFPIY</sequence>
<evidence type="ECO:0000256" key="5">
    <source>
        <dbReference type="ARBA" id="ARBA00022723"/>
    </source>
</evidence>
<comment type="subcellular location">
    <subcellularLocation>
        <location evidence="1">Cytoplasm</location>
        <location evidence="1">Cytosol</location>
    </subcellularLocation>
</comment>
<evidence type="ECO:0000259" key="12">
    <source>
        <dbReference type="PROSITE" id="PS50206"/>
    </source>
</evidence>
<feature type="domain" description="Rhodanese" evidence="12">
    <location>
        <begin position="313"/>
        <end position="424"/>
    </location>
</feature>
<evidence type="ECO:0000256" key="10">
    <source>
        <dbReference type="ARBA" id="ARBA00023268"/>
    </source>
</evidence>
<keyword evidence="13" id="KW-0548">Nucleotidyltransferase</keyword>
<gene>
    <name evidence="13" type="ORF">Fcan01_06192</name>
</gene>
<protein>
    <recommendedName>
        <fullName evidence="11">Adenylyltransferase and sulfurtransferase MOCS3 homolog</fullName>
    </recommendedName>
    <alternativeName>
        <fullName evidence="11">UBA4 homolog</fullName>
    </alternativeName>
    <alternativeName>
        <fullName evidence="11">Ubiquitin-like protein activator 4 homolog</fullName>
    </alternativeName>
    <domain>
        <recommendedName>
            <fullName evidence="11">Adenylyltransferase</fullName>
            <ecNumber evidence="11">2.7.7.-</ecNumber>
        </recommendedName>
    </domain>
    <domain>
        <recommendedName>
            <fullName evidence="11">Sulfurtransferase</fullName>
            <ecNumber evidence="11">2.8.1.-</ecNumber>
        </recommendedName>
    </domain>
</protein>
<comment type="caution">
    <text evidence="13">The sequence shown here is derived from an EMBL/GenBank/DDBJ whole genome shotgun (WGS) entry which is preliminary data.</text>
</comment>
<dbReference type="GO" id="GO:0004792">
    <property type="term" value="F:thiosulfate-cyanide sulfurtransferase activity"/>
    <property type="evidence" value="ECO:0007669"/>
    <property type="project" value="TreeGrafter"/>
</dbReference>
<dbReference type="Proteomes" id="UP000198287">
    <property type="component" value="Unassembled WGS sequence"/>
</dbReference>
<dbReference type="CDD" id="cd00757">
    <property type="entry name" value="ThiF_MoeB_HesA_family"/>
    <property type="match status" value="1"/>
</dbReference>
<dbReference type="EC" id="2.8.1.-" evidence="11"/>
<dbReference type="HAMAP" id="MF_03049">
    <property type="entry name" value="MOCS3_Uba4"/>
    <property type="match status" value="1"/>
</dbReference>
<dbReference type="FunFam" id="3.40.50.720:FF:000033">
    <property type="entry name" value="Adenylyltransferase and sulfurtransferase MOCS3"/>
    <property type="match status" value="1"/>
</dbReference>
<comment type="function">
    <text evidence="11">Plays a central role in 2-thiolation of mcm(5)S(2)U at tRNA wobble positions of cytosolic tRNA(Lys), tRNA(Glu) and tRNA(Gln). Acts by mediating the C-terminal thiocarboxylation of the sulfur carrier URM1. Its N-terminus first activates URM1 as acyl-adenylate (-COAMP), then the persulfide sulfur on the catalytic cysteine is transferred to URM1 to form thiocarboxylation (-COSH) of its C-terminus. The reaction probably involves hydrogen sulfide that is generated from the persulfide intermediate and that acts as nucleophile towards URM1. Subsequently, a transient disulfide bond is formed. Does not use thiosulfate as sulfur donor; NFS1 probably acting as a sulfur donor for thiocarboxylation reactions.</text>
</comment>
<dbReference type="InterPro" id="IPR035985">
    <property type="entry name" value="Ubiquitin-activating_enz"/>
</dbReference>
<feature type="active site" description="Cysteine persulfide intermediate; for sulfurtransferase activity" evidence="11">
    <location>
        <position position="381"/>
    </location>
</feature>
<keyword evidence="4 11" id="KW-0819">tRNA processing</keyword>
<keyword evidence="10 11" id="KW-0511">Multifunctional enzyme</keyword>
<dbReference type="OMA" id="IPDVGMD"/>
<dbReference type="PROSITE" id="PS50206">
    <property type="entry name" value="RHODANESE_3"/>
    <property type="match status" value="1"/>
</dbReference>
<dbReference type="GO" id="GO:0002143">
    <property type="term" value="P:tRNA wobble position uridine thiolation"/>
    <property type="evidence" value="ECO:0007669"/>
    <property type="project" value="InterPro"/>
</dbReference>
<dbReference type="GO" id="GO:0032447">
    <property type="term" value="P:protein urmylation"/>
    <property type="evidence" value="ECO:0007669"/>
    <property type="project" value="TreeGrafter"/>
</dbReference>
<evidence type="ECO:0000256" key="7">
    <source>
        <dbReference type="ARBA" id="ARBA00022833"/>
    </source>
</evidence>
<dbReference type="GO" id="GO:0046872">
    <property type="term" value="F:metal ion binding"/>
    <property type="evidence" value="ECO:0007669"/>
    <property type="project" value="UniProtKB-KW"/>
</dbReference>
<comment type="pathway">
    <text evidence="11">tRNA modification; 5-methoxycarbonylmethyl-2-thiouridine-tRNA biosynthesis.</text>
</comment>
<evidence type="ECO:0000256" key="1">
    <source>
        <dbReference type="ARBA" id="ARBA00004514"/>
    </source>
</evidence>
<dbReference type="EMBL" id="LNIX01000002">
    <property type="protein sequence ID" value="OXA60930.1"/>
    <property type="molecule type" value="Genomic_DNA"/>
</dbReference>
<dbReference type="PANTHER" id="PTHR10953">
    <property type="entry name" value="UBIQUITIN-ACTIVATING ENZYME E1"/>
    <property type="match status" value="1"/>
</dbReference>
<feature type="binding site" evidence="11">
    <location>
        <position position="98"/>
    </location>
    <ligand>
        <name>ATP</name>
        <dbReference type="ChEBI" id="CHEBI:30616"/>
    </ligand>
</feature>
<organism evidence="13 14">
    <name type="scientific">Folsomia candida</name>
    <name type="common">Springtail</name>
    <dbReference type="NCBI Taxonomy" id="158441"/>
    <lineage>
        <taxon>Eukaryota</taxon>
        <taxon>Metazoa</taxon>
        <taxon>Ecdysozoa</taxon>
        <taxon>Arthropoda</taxon>
        <taxon>Hexapoda</taxon>
        <taxon>Collembola</taxon>
        <taxon>Entomobryomorpha</taxon>
        <taxon>Isotomoidea</taxon>
        <taxon>Isotomidae</taxon>
        <taxon>Proisotominae</taxon>
        <taxon>Folsomia</taxon>
    </lineage>
</organism>
<dbReference type="AlphaFoldDB" id="A0A226EUM8"/>
<dbReference type="Pfam" id="PF00899">
    <property type="entry name" value="ThiF"/>
    <property type="match status" value="1"/>
</dbReference>
<dbReference type="PANTHER" id="PTHR10953:SF102">
    <property type="entry name" value="ADENYLYLTRANSFERASE AND SULFURTRANSFERASE MOCS3"/>
    <property type="match status" value="1"/>
</dbReference>
<dbReference type="SUPFAM" id="SSF69572">
    <property type="entry name" value="Activating enzymes of the ubiquitin-like proteins"/>
    <property type="match status" value="1"/>
</dbReference>
<feature type="binding site" evidence="11">
    <location>
        <position position="258"/>
    </location>
    <ligand>
        <name>Zn(2+)</name>
        <dbReference type="ChEBI" id="CHEBI:29105"/>
    </ligand>
</feature>
<proteinExistence type="inferred from homology"/>
<keyword evidence="8 11" id="KW-0067">ATP-binding</keyword>
<dbReference type="InterPro" id="IPR028885">
    <property type="entry name" value="MOCS3/Uba4"/>
</dbReference>
<keyword evidence="7 11" id="KW-0862">Zinc</keyword>
<dbReference type="InterPro" id="IPR001763">
    <property type="entry name" value="Rhodanese-like_dom"/>
</dbReference>
<evidence type="ECO:0000256" key="11">
    <source>
        <dbReference type="HAMAP-Rule" id="MF_03049"/>
    </source>
</evidence>
<feature type="binding site" evidence="11">
    <location>
        <position position="261"/>
    </location>
    <ligand>
        <name>Zn(2+)</name>
        <dbReference type="ChEBI" id="CHEBI:29105"/>
    </ligand>
</feature>
<keyword evidence="6 11" id="KW-0547">Nucleotide-binding</keyword>
<dbReference type="InterPro" id="IPR000594">
    <property type="entry name" value="ThiF_NAD_FAD-bd"/>
</dbReference>
<keyword evidence="9 11" id="KW-0501">Molybdenum cofactor biosynthesis</keyword>